<dbReference type="InterPro" id="IPR052155">
    <property type="entry name" value="Biofilm_reg_signaling"/>
</dbReference>
<feature type="domain" description="PAC" evidence="7">
    <location>
        <begin position="508"/>
        <end position="560"/>
    </location>
</feature>
<keyword evidence="3 5" id="KW-1133">Transmembrane helix</keyword>
<evidence type="ECO:0000313" key="12">
    <source>
        <dbReference type="Proteomes" id="UP001180487"/>
    </source>
</evidence>
<dbReference type="SMART" id="SM00267">
    <property type="entry name" value="GGDEF"/>
    <property type="match status" value="1"/>
</dbReference>
<feature type="domain" description="PAS" evidence="6">
    <location>
        <begin position="433"/>
        <end position="482"/>
    </location>
</feature>
<dbReference type="Proteomes" id="UP001180487">
    <property type="component" value="Unassembled WGS sequence"/>
</dbReference>
<reference evidence="11 12" key="1">
    <citation type="submission" date="2023-07" db="EMBL/GenBank/DDBJ databases">
        <title>Sorghum-associated microbial communities from plants grown in Nebraska, USA.</title>
        <authorList>
            <person name="Schachtman D."/>
        </authorList>
    </citation>
    <scope>NUCLEOTIDE SEQUENCE [LARGE SCALE GENOMIC DNA]</scope>
    <source>
        <strain evidence="11 12">BE313</strain>
    </source>
</reference>
<name>A0ABU2C6Q6_9BURK</name>
<evidence type="ECO:0000259" key="9">
    <source>
        <dbReference type="PROSITE" id="PS50883"/>
    </source>
</evidence>
<evidence type="ECO:0000256" key="1">
    <source>
        <dbReference type="ARBA" id="ARBA00004370"/>
    </source>
</evidence>
<dbReference type="Pfam" id="PF00990">
    <property type="entry name" value="GGDEF"/>
    <property type="match status" value="1"/>
</dbReference>
<dbReference type="SUPFAM" id="SSF141868">
    <property type="entry name" value="EAL domain-like"/>
    <property type="match status" value="1"/>
</dbReference>
<dbReference type="SMART" id="SM00052">
    <property type="entry name" value="EAL"/>
    <property type="match status" value="1"/>
</dbReference>
<accession>A0ABU2C6Q6</accession>
<dbReference type="Gene3D" id="3.30.450.20">
    <property type="entry name" value="PAS domain"/>
    <property type="match status" value="2"/>
</dbReference>
<dbReference type="CDD" id="cd01949">
    <property type="entry name" value="GGDEF"/>
    <property type="match status" value="1"/>
</dbReference>
<dbReference type="CDD" id="cd00130">
    <property type="entry name" value="PAS"/>
    <property type="match status" value="1"/>
</dbReference>
<evidence type="ECO:0000256" key="3">
    <source>
        <dbReference type="ARBA" id="ARBA00022989"/>
    </source>
</evidence>
<gene>
    <name evidence="11" type="ORF">J2X19_001682</name>
</gene>
<dbReference type="PROSITE" id="PS50113">
    <property type="entry name" value="PAC"/>
    <property type="match status" value="1"/>
</dbReference>
<dbReference type="InterPro" id="IPR035965">
    <property type="entry name" value="PAS-like_dom_sf"/>
</dbReference>
<dbReference type="CDD" id="cd01948">
    <property type="entry name" value="EAL"/>
    <property type="match status" value="1"/>
</dbReference>
<feature type="domain" description="CHASE" evidence="8">
    <location>
        <begin position="112"/>
        <end position="211"/>
    </location>
</feature>
<dbReference type="InterPro" id="IPR000014">
    <property type="entry name" value="PAS"/>
</dbReference>
<evidence type="ECO:0000259" key="8">
    <source>
        <dbReference type="PROSITE" id="PS50839"/>
    </source>
</evidence>
<dbReference type="InterPro" id="IPR000700">
    <property type="entry name" value="PAS-assoc_C"/>
</dbReference>
<dbReference type="Pfam" id="PF13426">
    <property type="entry name" value="PAS_9"/>
    <property type="match status" value="1"/>
</dbReference>
<dbReference type="Gene3D" id="3.20.20.450">
    <property type="entry name" value="EAL domain"/>
    <property type="match status" value="1"/>
</dbReference>
<feature type="domain" description="EAL" evidence="9">
    <location>
        <begin position="739"/>
        <end position="993"/>
    </location>
</feature>
<dbReference type="InterPro" id="IPR042240">
    <property type="entry name" value="CHASE_sf"/>
</dbReference>
<dbReference type="InterPro" id="IPR043128">
    <property type="entry name" value="Rev_trsase/Diguanyl_cyclase"/>
</dbReference>
<dbReference type="PROSITE" id="PS50887">
    <property type="entry name" value="GGDEF"/>
    <property type="match status" value="1"/>
</dbReference>
<keyword evidence="12" id="KW-1185">Reference proteome</keyword>
<evidence type="ECO:0000256" key="4">
    <source>
        <dbReference type="ARBA" id="ARBA00023136"/>
    </source>
</evidence>
<evidence type="ECO:0000256" key="2">
    <source>
        <dbReference type="ARBA" id="ARBA00022692"/>
    </source>
</evidence>
<sequence>MSTRSPRRILRAVHIRLIGCAVFVATAVAAALLIWNMEQRREQGERARIDRMVSDRAYAIQATMERALSSTYALSAMVHQAGGEFSNFEGVASEMLRSYPGVSILGLSPGGIIRQVVPLAGNERSIGFNQLKDPVQGKEARLAMQTGKLTLAGPLNLVQGGLGVVGRLPVYLSDVPGVTSPENDRQFWGFVYVVIKFPGALAGSGLEQLTDQGIAYQLWRTVPDTQQRQTIATSGSAPLISPVNRDVLVPNGRWTFSAAPVRGWGDPAGLGLKIALGLLFSALLAWAAQLLLQLKRQEHDLEAQVAERTREIFATQNKLEATLDAIPDLLFELGLDSTVYDCRLPPSMQADIQLKELLGNKATDILPATAANVVTAALEEARQTGHSEGAQFELPFAQKQQWFEISVARKDIPGDAEPRFIMLARNITQRMEAELDLRIAATAFNAQDGMAITNAQRLILRCNPAFTQITGYSQAEAVGQSLNMLNSGRHARTFYQAMWDSVEATGTWRGEVWNRRKNGEIYPDARTTTAVRNAHGEVTHYVNTFNDITQRKAAEEEINQLAFYDPLTHLPNRRLLLDRLRHALTQHGRNGHFGALQFIDLDNFKALNDTLGHDMGDLLLQQVAARLTECVRAADTVARLGGDEFVVLLAQLGSSREAAAAHAEAVGEKVRDAITRPYNLAAHQHELSASIGITLYQGPQDSIDDLLKQADLAMYQAKSAGRNTLRFYDPQMQAVVNARVALEGDIRRGLAQQQFQLYYQVQVDGRGHTVGAEALLRWPHPQRGMVPPNEFIHLAEDTGLIIPLGHWVLQTACTQLRLWSLQTHTRHLTLAVNVSARQFRQPEFAESVLQVLQDTGAPAHLLKLELTESLLVNDVEDTIAKMHALKMHGVGFSLDDFGTGYSSLSYLKRLPLEQLKIDQSFVQDLLSDPNDAAIARTVIALGHSLGLAVIAEGVETALHQEFLALAGCDAYQGYLFGRPMPVQAFEDGLLSSPRAGTMGAATSLF</sequence>
<dbReference type="InterPro" id="IPR001610">
    <property type="entry name" value="PAC"/>
</dbReference>
<dbReference type="InterPro" id="IPR001633">
    <property type="entry name" value="EAL_dom"/>
</dbReference>
<evidence type="ECO:0000259" key="6">
    <source>
        <dbReference type="PROSITE" id="PS50112"/>
    </source>
</evidence>
<evidence type="ECO:0000256" key="5">
    <source>
        <dbReference type="SAM" id="Phobius"/>
    </source>
</evidence>
<dbReference type="Gene3D" id="3.30.70.270">
    <property type="match status" value="1"/>
</dbReference>
<dbReference type="PANTHER" id="PTHR44757">
    <property type="entry name" value="DIGUANYLATE CYCLASE DGCP"/>
    <property type="match status" value="1"/>
</dbReference>
<dbReference type="Gene3D" id="3.30.450.350">
    <property type="entry name" value="CHASE domain"/>
    <property type="match status" value="1"/>
</dbReference>
<proteinExistence type="predicted"/>
<dbReference type="RefSeq" id="WP_310372391.1">
    <property type="nucleotide sequence ID" value="NZ_JAVDXT010000001.1"/>
</dbReference>
<dbReference type="PROSITE" id="PS50839">
    <property type="entry name" value="CHASE"/>
    <property type="match status" value="1"/>
</dbReference>
<evidence type="ECO:0000313" key="11">
    <source>
        <dbReference type="EMBL" id="MDR7377024.1"/>
    </source>
</evidence>
<dbReference type="NCBIfam" id="TIGR00229">
    <property type="entry name" value="sensory_box"/>
    <property type="match status" value="1"/>
</dbReference>
<dbReference type="SUPFAM" id="SSF55785">
    <property type="entry name" value="PYP-like sensor domain (PAS domain)"/>
    <property type="match status" value="2"/>
</dbReference>
<dbReference type="SMART" id="SM00086">
    <property type="entry name" value="PAC"/>
    <property type="match status" value="1"/>
</dbReference>
<feature type="domain" description="GGDEF" evidence="10">
    <location>
        <begin position="592"/>
        <end position="730"/>
    </location>
</feature>
<dbReference type="PROSITE" id="PS50883">
    <property type="entry name" value="EAL"/>
    <property type="match status" value="1"/>
</dbReference>
<comment type="subcellular location">
    <subcellularLocation>
        <location evidence="1">Membrane</location>
    </subcellularLocation>
</comment>
<dbReference type="EMBL" id="JAVDXT010000001">
    <property type="protein sequence ID" value="MDR7377024.1"/>
    <property type="molecule type" value="Genomic_DNA"/>
</dbReference>
<protein>
    <submittedName>
        <fullName evidence="11">Diguanylate cyclase (GGDEF)-like protein/PAS domain S-box-containing protein</fullName>
    </submittedName>
</protein>
<dbReference type="InterPro" id="IPR006189">
    <property type="entry name" value="CHASE_dom"/>
</dbReference>
<evidence type="ECO:0000259" key="10">
    <source>
        <dbReference type="PROSITE" id="PS50887"/>
    </source>
</evidence>
<dbReference type="Pfam" id="PF00563">
    <property type="entry name" value="EAL"/>
    <property type="match status" value="1"/>
</dbReference>
<dbReference type="InterPro" id="IPR035919">
    <property type="entry name" value="EAL_sf"/>
</dbReference>
<evidence type="ECO:0000259" key="7">
    <source>
        <dbReference type="PROSITE" id="PS50113"/>
    </source>
</evidence>
<dbReference type="PROSITE" id="PS50112">
    <property type="entry name" value="PAS"/>
    <property type="match status" value="1"/>
</dbReference>
<dbReference type="SMART" id="SM01079">
    <property type="entry name" value="CHASE"/>
    <property type="match status" value="1"/>
</dbReference>
<dbReference type="SUPFAM" id="SSF55073">
    <property type="entry name" value="Nucleotide cyclase"/>
    <property type="match status" value="1"/>
</dbReference>
<feature type="transmembrane region" description="Helical" evidence="5">
    <location>
        <begin position="12"/>
        <end position="35"/>
    </location>
</feature>
<dbReference type="Pfam" id="PF03924">
    <property type="entry name" value="CHASE"/>
    <property type="match status" value="1"/>
</dbReference>
<organism evidence="11 12">
    <name type="scientific">Rhodoferax ferrireducens</name>
    <dbReference type="NCBI Taxonomy" id="192843"/>
    <lineage>
        <taxon>Bacteria</taxon>
        <taxon>Pseudomonadati</taxon>
        <taxon>Pseudomonadota</taxon>
        <taxon>Betaproteobacteria</taxon>
        <taxon>Burkholderiales</taxon>
        <taxon>Comamonadaceae</taxon>
        <taxon>Rhodoferax</taxon>
    </lineage>
</organism>
<dbReference type="NCBIfam" id="TIGR00254">
    <property type="entry name" value="GGDEF"/>
    <property type="match status" value="1"/>
</dbReference>
<keyword evidence="2 5" id="KW-0812">Transmembrane</keyword>
<dbReference type="InterPro" id="IPR000160">
    <property type="entry name" value="GGDEF_dom"/>
</dbReference>
<comment type="caution">
    <text evidence="11">The sequence shown here is derived from an EMBL/GenBank/DDBJ whole genome shotgun (WGS) entry which is preliminary data.</text>
</comment>
<dbReference type="SMART" id="SM00091">
    <property type="entry name" value="PAS"/>
    <property type="match status" value="2"/>
</dbReference>
<keyword evidence="4 5" id="KW-0472">Membrane</keyword>
<dbReference type="PANTHER" id="PTHR44757:SF2">
    <property type="entry name" value="BIOFILM ARCHITECTURE MAINTENANCE PROTEIN MBAA"/>
    <property type="match status" value="1"/>
</dbReference>
<dbReference type="InterPro" id="IPR029787">
    <property type="entry name" value="Nucleotide_cyclase"/>
</dbReference>